<comment type="caution">
    <text evidence="1">The sequence shown here is derived from an EMBL/GenBank/DDBJ whole genome shotgun (WGS) entry which is preliminary data.</text>
</comment>
<dbReference type="AlphaFoldDB" id="A0A1Y2GLX2"/>
<dbReference type="GeneID" id="33566152"/>
<protein>
    <submittedName>
        <fullName evidence="1">Uncharacterized protein</fullName>
    </submittedName>
</protein>
<dbReference type="EMBL" id="MCFF01000020">
    <property type="protein sequence ID" value="ORZ14955.1"/>
    <property type="molecule type" value="Genomic_DNA"/>
</dbReference>
<dbReference type="InParanoid" id="A0A1Y2GLX2"/>
<proteinExistence type="predicted"/>
<keyword evidence="2" id="KW-1185">Reference proteome</keyword>
<organism evidence="1 2">
    <name type="scientific">Lobosporangium transversale</name>
    <dbReference type="NCBI Taxonomy" id="64571"/>
    <lineage>
        <taxon>Eukaryota</taxon>
        <taxon>Fungi</taxon>
        <taxon>Fungi incertae sedis</taxon>
        <taxon>Mucoromycota</taxon>
        <taxon>Mortierellomycotina</taxon>
        <taxon>Mortierellomycetes</taxon>
        <taxon>Mortierellales</taxon>
        <taxon>Mortierellaceae</taxon>
        <taxon>Lobosporangium</taxon>
    </lineage>
</organism>
<gene>
    <name evidence="1" type="ORF">BCR41DRAFT_354383</name>
</gene>
<evidence type="ECO:0000313" key="2">
    <source>
        <dbReference type="Proteomes" id="UP000193648"/>
    </source>
</evidence>
<name>A0A1Y2GLX2_9FUNG</name>
<dbReference type="Proteomes" id="UP000193648">
    <property type="component" value="Unassembled WGS sequence"/>
</dbReference>
<reference evidence="1 2" key="1">
    <citation type="submission" date="2016-07" db="EMBL/GenBank/DDBJ databases">
        <title>Pervasive Adenine N6-methylation of Active Genes in Fungi.</title>
        <authorList>
            <consortium name="DOE Joint Genome Institute"/>
            <person name="Mondo S.J."/>
            <person name="Dannebaum R.O."/>
            <person name="Kuo R.C."/>
            <person name="Labutti K."/>
            <person name="Haridas S."/>
            <person name="Kuo A."/>
            <person name="Salamov A."/>
            <person name="Ahrendt S.R."/>
            <person name="Lipzen A."/>
            <person name="Sullivan W."/>
            <person name="Andreopoulos W.B."/>
            <person name="Clum A."/>
            <person name="Lindquist E."/>
            <person name="Daum C."/>
            <person name="Ramamoorthy G.K."/>
            <person name="Gryganskyi A."/>
            <person name="Culley D."/>
            <person name="Magnuson J.K."/>
            <person name="James T.Y."/>
            <person name="O'Malley M.A."/>
            <person name="Stajich J.E."/>
            <person name="Spatafora J.W."/>
            <person name="Visel A."/>
            <person name="Grigoriev I.V."/>
        </authorList>
    </citation>
    <scope>NUCLEOTIDE SEQUENCE [LARGE SCALE GENOMIC DNA]</scope>
    <source>
        <strain evidence="1 2">NRRL 3116</strain>
    </source>
</reference>
<sequence length="70" mass="7776">MVGVDHGPSTFISNCSRRKKIKRVTIMCLLMFHGWLCSAEETLLGIASDCNGFVNSILIISAYHRYPGCL</sequence>
<evidence type="ECO:0000313" key="1">
    <source>
        <dbReference type="EMBL" id="ORZ14955.1"/>
    </source>
</evidence>
<accession>A0A1Y2GLX2</accession>
<dbReference type="RefSeq" id="XP_021881087.1">
    <property type="nucleotide sequence ID" value="XM_022024308.1"/>
</dbReference>